<dbReference type="EMBL" id="JAOCJE010000001">
    <property type="protein sequence ID" value="MDH1340868.1"/>
    <property type="molecule type" value="Genomic_DNA"/>
</dbReference>
<evidence type="ECO:0000313" key="2">
    <source>
        <dbReference type="Proteomes" id="UP001161697"/>
    </source>
</evidence>
<dbReference type="RefSeq" id="WP_279534743.1">
    <property type="nucleotide sequence ID" value="NZ_CAURUH010000050.1"/>
</dbReference>
<accession>A0AA42QGZ3</accession>
<organism evidence="1 2">
    <name type="scientific">Ectopseudomonas oleovorans</name>
    <name type="common">Pseudomonas oleovorans</name>
    <dbReference type="NCBI Taxonomy" id="301"/>
    <lineage>
        <taxon>Bacteria</taxon>
        <taxon>Pseudomonadati</taxon>
        <taxon>Pseudomonadota</taxon>
        <taxon>Gammaproteobacteria</taxon>
        <taxon>Pseudomonadales</taxon>
        <taxon>Pseudomonadaceae</taxon>
        <taxon>Ectopseudomonas</taxon>
    </lineage>
</organism>
<proteinExistence type="predicted"/>
<protein>
    <submittedName>
        <fullName evidence="1">Uncharacterized protein</fullName>
    </submittedName>
</protein>
<name>A0AA42QGZ3_ECTOL</name>
<dbReference type="Proteomes" id="UP001161697">
    <property type="component" value="Unassembled WGS sequence"/>
</dbReference>
<sequence>MNRKALVIKAKWRRSGGCAEKECVLTWGDLAALQGRQQLIHRQRLVAQANPAIDGEGIQHLTSEATVLTFAIEAVVRGEWQVLDANHAGAPRQRASAEWWKTGTVVRAALRASLLLF</sequence>
<gene>
    <name evidence="1" type="ORF">N5J11_16930</name>
</gene>
<comment type="caution">
    <text evidence="1">The sequence shown here is derived from an EMBL/GenBank/DDBJ whole genome shotgun (WGS) entry which is preliminary data.</text>
</comment>
<evidence type="ECO:0000313" key="1">
    <source>
        <dbReference type="EMBL" id="MDH1340868.1"/>
    </source>
</evidence>
<reference evidence="1" key="1">
    <citation type="submission" date="2022-09" db="EMBL/GenBank/DDBJ databases">
        <title>Intensive care unit water sources are persistently colonized with multi-drug resistant bacteria and are the site of extensive horizontal gene transfer of antibiotic resistance genes.</title>
        <authorList>
            <person name="Diorio-Toth L."/>
        </authorList>
    </citation>
    <scope>NUCLEOTIDE SEQUENCE</scope>
    <source>
        <strain evidence="1">GD03704</strain>
    </source>
</reference>
<dbReference type="AlphaFoldDB" id="A0AA42QGZ3"/>